<dbReference type="EMBL" id="RQEP01000005">
    <property type="protein sequence ID" value="TGK07588.1"/>
    <property type="molecule type" value="Genomic_DNA"/>
</dbReference>
<dbReference type="OrthoDB" id="323480at2"/>
<keyword evidence="2" id="KW-1185">Reference proteome</keyword>
<accession>A0A4R9G7I9</accession>
<evidence type="ECO:0000313" key="1">
    <source>
        <dbReference type="EMBL" id="TGK07588.1"/>
    </source>
</evidence>
<proteinExistence type="predicted"/>
<protein>
    <submittedName>
        <fullName evidence="1">Uncharacterized protein</fullName>
    </submittedName>
</protein>
<organism evidence="1 2">
    <name type="scientific">Leptospira semungkisensis</name>
    <dbReference type="NCBI Taxonomy" id="2484985"/>
    <lineage>
        <taxon>Bacteria</taxon>
        <taxon>Pseudomonadati</taxon>
        <taxon>Spirochaetota</taxon>
        <taxon>Spirochaetia</taxon>
        <taxon>Leptospirales</taxon>
        <taxon>Leptospiraceae</taxon>
        <taxon>Leptospira</taxon>
    </lineage>
</organism>
<dbReference type="AlphaFoldDB" id="A0A4R9G7I9"/>
<reference evidence="1" key="1">
    <citation type="journal article" date="2019" name="PLoS Negl. Trop. Dis.">
        <title>Revisiting the worldwide diversity of Leptospira species in the environment.</title>
        <authorList>
            <person name="Vincent A.T."/>
            <person name="Schiettekatte O."/>
            <person name="Bourhy P."/>
            <person name="Veyrier F.J."/>
            <person name="Picardeau M."/>
        </authorList>
    </citation>
    <scope>NUCLEOTIDE SEQUENCE [LARGE SCALE GENOMIC DNA]</scope>
    <source>
        <strain evidence="1">SSS9</strain>
    </source>
</reference>
<sequence>MNLLSDVLLLHRLTSDELDFLVALLKWKGIEQTEWVTSSGFPSASKETLIWKSSVIPDDIRSALDWSREVCLVGRFDPEEKNSFLRAGATRVYDLNFFPLEEFPFFRFSKPLHPEMVLLTENADLFSKYRSLLRACGSNAHWCKDILGLPNMLKETKPGVLLLDAESFSPRDLSPRIKSLLGAPYFPLSFCLIDFNRENVYQNLATGLKDIAKAFFESRDLLLFLRDRLALSPSPKESLFQAIDWNGSPRNIREFEFTNVPDGVLERAEASYLYRIRRLFLWLGEGTSRGTEISS</sequence>
<dbReference type="RefSeq" id="WP_135585590.1">
    <property type="nucleotide sequence ID" value="NZ_RQEP01000005.1"/>
</dbReference>
<gene>
    <name evidence="1" type="ORF">EHO59_05665</name>
</gene>
<comment type="caution">
    <text evidence="1">The sequence shown here is derived from an EMBL/GenBank/DDBJ whole genome shotgun (WGS) entry which is preliminary data.</text>
</comment>
<name>A0A4R9G7I9_9LEPT</name>
<evidence type="ECO:0000313" key="2">
    <source>
        <dbReference type="Proteomes" id="UP000297453"/>
    </source>
</evidence>
<dbReference type="Proteomes" id="UP000297453">
    <property type="component" value="Unassembled WGS sequence"/>
</dbReference>